<dbReference type="PROSITE" id="PS51257">
    <property type="entry name" value="PROKAR_LIPOPROTEIN"/>
    <property type="match status" value="1"/>
</dbReference>
<sequence>MPVTTKTLRTRRVRLLAVATAAALTAAALAGCAPSANAAGKVTITLSGPNQFTSDTKTFGPAWDQLVANFEKDNPNITLKTNVLPLSSWAATSAAQLTAGTAPELIFNQTTHTPDQVLSLDSYLQKKNPFSSTGTSWIDDFNGKYFGGPNGLGKNPAGNYESIPFNLVSVGIYYNKDILVKVGVDVSSLSTFDGFTKACGVLKKAGYAPLATDSGNLPVGWTVTALGSMLLNSELASLNQFGSDGTAGTSTPVTKKSVAHAYLTGELNLETDPGVAETLKVLKSFYDDCATPNWSGIQSQGAFTGGTDFPGGKAAMAWGTNFASTSLATANFKYGTLPFPEVSTSDSTVATGTPAQFGVNNGGTAYMIPAYIKGKQRDAAITLLEYMSSPKVQTWLDKTGGIPAITALKAPPGLDALNSGPWATLSLFGQNGGLFGAPAAIAAQNKYEGYLLGTTKLKDTLAQFQSNAVAWSKEQATQAKWTESWATK</sequence>
<dbReference type="PANTHER" id="PTHR43649">
    <property type="entry name" value="ARABINOSE-BINDING PROTEIN-RELATED"/>
    <property type="match status" value="1"/>
</dbReference>
<name>A0A5C8UMD8_9MICO</name>
<evidence type="ECO:0000256" key="3">
    <source>
        <dbReference type="ARBA" id="ARBA00022729"/>
    </source>
</evidence>
<dbReference type="PROSITE" id="PS51318">
    <property type="entry name" value="TAT"/>
    <property type="match status" value="1"/>
</dbReference>
<keyword evidence="2" id="KW-0813">Transport</keyword>
<dbReference type="SUPFAM" id="SSF53850">
    <property type="entry name" value="Periplasmic binding protein-like II"/>
    <property type="match status" value="1"/>
</dbReference>
<protein>
    <submittedName>
        <fullName evidence="5">Extracellular solute-binding protein</fullName>
    </submittedName>
</protein>
<evidence type="ECO:0000313" key="5">
    <source>
        <dbReference type="EMBL" id="TXN29493.1"/>
    </source>
</evidence>
<evidence type="ECO:0000256" key="2">
    <source>
        <dbReference type="ARBA" id="ARBA00022448"/>
    </source>
</evidence>
<accession>A0A5C8UMD8</accession>
<organism evidence="5 6">
    <name type="scientific">Lacisediminihabitans profunda</name>
    <dbReference type="NCBI Taxonomy" id="2594790"/>
    <lineage>
        <taxon>Bacteria</taxon>
        <taxon>Bacillati</taxon>
        <taxon>Actinomycetota</taxon>
        <taxon>Actinomycetes</taxon>
        <taxon>Micrococcales</taxon>
        <taxon>Microbacteriaceae</taxon>
        <taxon>Lacisediminihabitans</taxon>
    </lineage>
</organism>
<keyword evidence="6" id="KW-1185">Reference proteome</keyword>
<evidence type="ECO:0000256" key="1">
    <source>
        <dbReference type="ARBA" id="ARBA00008520"/>
    </source>
</evidence>
<comment type="similarity">
    <text evidence="1">Belongs to the bacterial solute-binding protein 1 family.</text>
</comment>
<dbReference type="GO" id="GO:0055085">
    <property type="term" value="P:transmembrane transport"/>
    <property type="evidence" value="ECO:0007669"/>
    <property type="project" value="InterPro"/>
</dbReference>
<dbReference type="AlphaFoldDB" id="A0A5C8UMD8"/>
<dbReference type="InterPro" id="IPR006061">
    <property type="entry name" value="SBP_1_CS"/>
</dbReference>
<dbReference type="Pfam" id="PF01547">
    <property type="entry name" value="SBP_bac_1"/>
    <property type="match status" value="1"/>
</dbReference>
<comment type="caution">
    <text evidence="5">The sequence shown here is derived from an EMBL/GenBank/DDBJ whole genome shotgun (WGS) entry which is preliminary data.</text>
</comment>
<proteinExistence type="inferred from homology"/>
<dbReference type="PANTHER" id="PTHR43649:SF34">
    <property type="entry name" value="ABC TRANSPORTER PERIPLASMIC-BINDING PROTEIN YCJN-RELATED"/>
    <property type="match status" value="1"/>
</dbReference>
<feature type="signal peptide" evidence="4">
    <location>
        <begin position="1"/>
        <end position="38"/>
    </location>
</feature>
<keyword evidence="3 4" id="KW-0732">Signal</keyword>
<gene>
    <name evidence="5" type="ORF">FVP33_15145</name>
</gene>
<dbReference type="PROSITE" id="PS01037">
    <property type="entry name" value="SBP_BACTERIAL_1"/>
    <property type="match status" value="1"/>
</dbReference>
<evidence type="ECO:0000256" key="4">
    <source>
        <dbReference type="SAM" id="SignalP"/>
    </source>
</evidence>
<dbReference type="Proteomes" id="UP000321379">
    <property type="component" value="Unassembled WGS sequence"/>
</dbReference>
<dbReference type="Gene3D" id="3.40.190.10">
    <property type="entry name" value="Periplasmic binding protein-like II"/>
    <property type="match status" value="1"/>
</dbReference>
<evidence type="ECO:0000313" key="6">
    <source>
        <dbReference type="Proteomes" id="UP000321379"/>
    </source>
</evidence>
<dbReference type="InterPro" id="IPR006311">
    <property type="entry name" value="TAT_signal"/>
</dbReference>
<feature type="chain" id="PRO_5023036094" evidence="4">
    <location>
        <begin position="39"/>
        <end position="488"/>
    </location>
</feature>
<reference evidence="5 6" key="1">
    <citation type="submission" date="2019-08" db="EMBL/GenBank/DDBJ databases">
        <title>Bacterial whole genome sequence for Glaciihabitans sp. CHu50b-6-2.</title>
        <authorList>
            <person name="Jin L."/>
        </authorList>
    </citation>
    <scope>NUCLEOTIDE SEQUENCE [LARGE SCALE GENOMIC DNA]</scope>
    <source>
        <strain evidence="5 6">CHu50b-6-2</strain>
    </source>
</reference>
<dbReference type="InterPro" id="IPR050490">
    <property type="entry name" value="Bact_solute-bd_prot1"/>
</dbReference>
<dbReference type="EMBL" id="VRMG01000009">
    <property type="protein sequence ID" value="TXN29493.1"/>
    <property type="molecule type" value="Genomic_DNA"/>
</dbReference>
<dbReference type="InterPro" id="IPR006059">
    <property type="entry name" value="SBP"/>
</dbReference>